<dbReference type="EMBL" id="CACTIH010006167">
    <property type="protein sequence ID" value="CAA3004318.1"/>
    <property type="molecule type" value="Genomic_DNA"/>
</dbReference>
<gene>
    <name evidence="2" type="ORF">OLEA9_A082079</name>
</gene>
<name>A0A8S0TGE4_OLEEU</name>
<comment type="caution">
    <text evidence="2">The sequence shown here is derived from an EMBL/GenBank/DDBJ whole genome shotgun (WGS) entry which is preliminary data.</text>
</comment>
<dbReference type="Gramene" id="OE9A082079T1">
    <property type="protein sequence ID" value="OE9A082079C1"/>
    <property type="gene ID" value="OE9A082079"/>
</dbReference>
<sequence>MVKTYVPNQLLAEWFIKFLFPSITEDVAKGGVVTEEQVIARAKYLDLIYTQSGTLYNKIPDVPRPEFSVPSPPKSNNDSHADDGVIGTTNTKSTRAISKKARKNSIQNADELFASEVNVVSSDKGKETKKLGGKKNNKGKKKKQGSSSPEKSSGNPPGNRKQKFPCMICEEDHRTLDCPQRAELKKFFKNSKTSAVLTDPFLNPGTNLVANENASPSQVLMLSISKHQNDALISTRNKDYGNP</sequence>
<keyword evidence="3" id="KW-1185">Reference proteome</keyword>
<evidence type="ECO:0000256" key="1">
    <source>
        <dbReference type="SAM" id="MobiDB-lite"/>
    </source>
</evidence>
<feature type="region of interest" description="Disordered" evidence="1">
    <location>
        <begin position="123"/>
        <end position="163"/>
    </location>
</feature>
<feature type="compositionally biased region" description="Low complexity" evidence="1">
    <location>
        <begin position="145"/>
        <end position="159"/>
    </location>
</feature>
<protein>
    <submittedName>
        <fullName evidence="2">Uncharacterized protein</fullName>
    </submittedName>
</protein>
<dbReference type="Proteomes" id="UP000594638">
    <property type="component" value="Unassembled WGS sequence"/>
</dbReference>
<accession>A0A8S0TGE4</accession>
<evidence type="ECO:0000313" key="3">
    <source>
        <dbReference type="Proteomes" id="UP000594638"/>
    </source>
</evidence>
<reference evidence="2 3" key="1">
    <citation type="submission" date="2019-12" db="EMBL/GenBank/DDBJ databases">
        <authorList>
            <person name="Alioto T."/>
            <person name="Alioto T."/>
            <person name="Gomez Garrido J."/>
        </authorList>
    </citation>
    <scope>NUCLEOTIDE SEQUENCE [LARGE SCALE GENOMIC DNA]</scope>
</reference>
<organism evidence="2 3">
    <name type="scientific">Olea europaea subsp. europaea</name>
    <dbReference type="NCBI Taxonomy" id="158383"/>
    <lineage>
        <taxon>Eukaryota</taxon>
        <taxon>Viridiplantae</taxon>
        <taxon>Streptophyta</taxon>
        <taxon>Embryophyta</taxon>
        <taxon>Tracheophyta</taxon>
        <taxon>Spermatophyta</taxon>
        <taxon>Magnoliopsida</taxon>
        <taxon>eudicotyledons</taxon>
        <taxon>Gunneridae</taxon>
        <taxon>Pentapetalae</taxon>
        <taxon>asterids</taxon>
        <taxon>lamiids</taxon>
        <taxon>Lamiales</taxon>
        <taxon>Oleaceae</taxon>
        <taxon>Oleeae</taxon>
        <taxon>Olea</taxon>
    </lineage>
</organism>
<dbReference type="AlphaFoldDB" id="A0A8S0TGE4"/>
<proteinExistence type="predicted"/>
<feature type="compositionally biased region" description="Polar residues" evidence="1">
    <location>
        <begin position="87"/>
        <end position="96"/>
    </location>
</feature>
<evidence type="ECO:0000313" key="2">
    <source>
        <dbReference type="EMBL" id="CAA3004318.1"/>
    </source>
</evidence>
<feature type="region of interest" description="Disordered" evidence="1">
    <location>
        <begin position="59"/>
        <end position="105"/>
    </location>
</feature>
<feature type="compositionally biased region" description="Basic residues" evidence="1">
    <location>
        <begin position="131"/>
        <end position="144"/>
    </location>
</feature>